<organism evidence="1 2">
    <name type="scientific">Araneus ventricosus</name>
    <name type="common">Orbweaver spider</name>
    <name type="synonym">Epeira ventricosa</name>
    <dbReference type="NCBI Taxonomy" id="182803"/>
    <lineage>
        <taxon>Eukaryota</taxon>
        <taxon>Metazoa</taxon>
        <taxon>Ecdysozoa</taxon>
        <taxon>Arthropoda</taxon>
        <taxon>Chelicerata</taxon>
        <taxon>Arachnida</taxon>
        <taxon>Araneae</taxon>
        <taxon>Araneomorphae</taxon>
        <taxon>Entelegynae</taxon>
        <taxon>Araneoidea</taxon>
        <taxon>Araneidae</taxon>
        <taxon>Araneus</taxon>
    </lineage>
</organism>
<evidence type="ECO:0000313" key="2">
    <source>
        <dbReference type="Proteomes" id="UP000499080"/>
    </source>
</evidence>
<gene>
    <name evidence="1" type="ORF">AVEN_19466_1</name>
</gene>
<proteinExistence type="predicted"/>
<comment type="caution">
    <text evidence="1">The sequence shown here is derived from an EMBL/GenBank/DDBJ whole genome shotgun (WGS) entry which is preliminary data.</text>
</comment>
<dbReference type="EMBL" id="BGPR01000152">
    <property type="protein sequence ID" value="GBL99995.1"/>
    <property type="molecule type" value="Genomic_DNA"/>
</dbReference>
<keyword evidence="2" id="KW-1185">Reference proteome</keyword>
<name>A0A4Y2C812_ARAVE</name>
<reference evidence="1 2" key="1">
    <citation type="journal article" date="2019" name="Sci. Rep.">
        <title>Orb-weaving spider Araneus ventricosus genome elucidates the spidroin gene catalogue.</title>
        <authorList>
            <person name="Kono N."/>
            <person name="Nakamura H."/>
            <person name="Ohtoshi R."/>
            <person name="Moran D.A.P."/>
            <person name="Shinohara A."/>
            <person name="Yoshida Y."/>
            <person name="Fujiwara M."/>
            <person name="Mori M."/>
            <person name="Tomita M."/>
            <person name="Arakawa K."/>
        </authorList>
    </citation>
    <scope>NUCLEOTIDE SEQUENCE [LARGE SCALE GENOMIC DNA]</scope>
</reference>
<evidence type="ECO:0000313" key="1">
    <source>
        <dbReference type="EMBL" id="GBL99995.1"/>
    </source>
</evidence>
<accession>A0A4Y2C812</accession>
<sequence>MMVIQKHSTTCKFIHYQLSLIPSVNQAPQPKYLLPPHFHIYGPIMQRRGVMEIQLSWTTNLPLHATPILTGFHTDDRSVLAWNCRSRMASVTSSLSRPEAKFLRPTLRRGQKKKLWRREGIVRRSSMTRAERGG</sequence>
<protein>
    <submittedName>
        <fullName evidence="1">Uncharacterized protein</fullName>
    </submittedName>
</protein>
<dbReference type="AlphaFoldDB" id="A0A4Y2C812"/>
<dbReference type="Proteomes" id="UP000499080">
    <property type="component" value="Unassembled WGS sequence"/>
</dbReference>